<evidence type="ECO:0000313" key="3">
    <source>
        <dbReference type="Proteomes" id="UP000324222"/>
    </source>
</evidence>
<dbReference type="Proteomes" id="UP000324222">
    <property type="component" value="Unassembled WGS sequence"/>
</dbReference>
<protein>
    <submittedName>
        <fullName evidence="2">Uncharacterized protein</fullName>
    </submittedName>
</protein>
<comment type="caution">
    <text evidence="2">The sequence shown here is derived from an EMBL/GenBank/DDBJ whole genome shotgun (WGS) entry which is preliminary data.</text>
</comment>
<gene>
    <name evidence="2" type="ORF">E2C01_059341</name>
</gene>
<dbReference type="AlphaFoldDB" id="A0A5B7H5T7"/>
<evidence type="ECO:0000313" key="2">
    <source>
        <dbReference type="EMBL" id="MPC65209.1"/>
    </source>
</evidence>
<sequence>MYKIFNGIEKIDKEDLVLLTEEDRRTRGHAKKIRMRHSSTTYNNHRQNGYKNHTMVKSSKVRYSQAIKNKNDEDKHVV</sequence>
<feature type="compositionally biased region" description="Polar residues" evidence="1">
    <location>
        <begin position="38"/>
        <end position="53"/>
    </location>
</feature>
<evidence type="ECO:0000256" key="1">
    <source>
        <dbReference type="SAM" id="MobiDB-lite"/>
    </source>
</evidence>
<feature type="compositionally biased region" description="Basic residues" evidence="1">
    <location>
        <begin position="26"/>
        <end position="37"/>
    </location>
</feature>
<reference evidence="2 3" key="1">
    <citation type="submission" date="2019-05" db="EMBL/GenBank/DDBJ databases">
        <title>Another draft genome of Portunus trituberculatus and its Hox gene families provides insights of decapod evolution.</title>
        <authorList>
            <person name="Jeong J.-H."/>
            <person name="Song I."/>
            <person name="Kim S."/>
            <person name="Choi T."/>
            <person name="Kim D."/>
            <person name="Ryu S."/>
            <person name="Kim W."/>
        </authorList>
    </citation>
    <scope>NUCLEOTIDE SEQUENCE [LARGE SCALE GENOMIC DNA]</scope>
    <source>
        <tissue evidence="2">Muscle</tissue>
    </source>
</reference>
<name>A0A5B7H5T7_PORTR</name>
<organism evidence="2 3">
    <name type="scientific">Portunus trituberculatus</name>
    <name type="common">Swimming crab</name>
    <name type="synonym">Neptunus trituberculatus</name>
    <dbReference type="NCBI Taxonomy" id="210409"/>
    <lineage>
        <taxon>Eukaryota</taxon>
        <taxon>Metazoa</taxon>
        <taxon>Ecdysozoa</taxon>
        <taxon>Arthropoda</taxon>
        <taxon>Crustacea</taxon>
        <taxon>Multicrustacea</taxon>
        <taxon>Malacostraca</taxon>
        <taxon>Eumalacostraca</taxon>
        <taxon>Eucarida</taxon>
        <taxon>Decapoda</taxon>
        <taxon>Pleocyemata</taxon>
        <taxon>Brachyura</taxon>
        <taxon>Eubrachyura</taxon>
        <taxon>Portunoidea</taxon>
        <taxon>Portunidae</taxon>
        <taxon>Portuninae</taxon>
        <taxon>Portunus</taxon>
    </lineage>
</organism>
<proteinExistence type="predicted"/>
<keyword evidence="3" id="KW-1185">Reference proteome</keyword>
<feature type="region of interest" description="Disordered" evidence="1">
    <location>
        <begin position="26"/>
        <end position="53"/>
    </location>
</feature>
<accession>A0A5B7H5T7</accession>
<dbReference type="EMBL" id="VSRR010023053">
    <property type="protein sequence ID" value="MPC65209.1"/>
    <property type="molecule type" value="Genomic_DNA"/>
</dbReference>